<feature type="domain" description="DNA helicase Pif1-like DEAD-box helicase" evidence="1">
    <location>
        <begin position="3"/>
        <end position="196"/>
    </location>
</feature>
<evidence type="ECO:0000259" key="1">
    <source>
        <dbReference type="Pfam" id="PF05970"/>
    </source>
</evidence>
<protein>
    <submittedName>
        <fullName evidence="2">ATP-dependent exoDNAse (Exonuclease V) alpha subunit-helicase superfamily I member-like protein</fullName>
    </submittedName>
</protein>
<dbReference type="GO" id="GO:0003678">
    <property type="term" value="F:DNA helicase activity"/>
    <property type="evidence" value="ECO:0007669"/>
    <property type="project" value="InterPro"/>
</dbReference>
<sequence>MELTAEQQKAKNLIISGINVFLTGGAGTGKSYVLKQVIKTLLANTTVVCAPTGIAAINIHGITIHRLLELSPEKDIINSHPDHVSNKFEKIRTVIIDEISMCRSDLFIWLSRTLKMAERKYKHPIQLVVVGDFYQLPPVLATPAEKEYFANGKAYAFNTSEWESWNFRPVILHQVIRQNDNEFSSVLNSIREGYTTSIQYLNSRSAKNPLKNTITIVSRNREANAINLQKVRSLTGDWKLYNSQVSGQINDQDKPVPDKLKLKEGALVVFTANSADNTYFNGTSAIVTHLDHDHIKVRIANFSEEITVYPFTWTIYDYRLVKEDNHRKLEKVQIGEYQQLPIKLGYAITIHKSQGQTYNAANIVPAGWAPGLLYVALSRVRNINQLHLLSKIEPQMVNADPNVIDFYKHLQQYKDSHRLSNQNFKTTAIQIPIVLKSDIQEIGHFNNEQIKQLRNFIHTFVQKQYEA</sequence>
<dbReference type="Gene3D" id="3.40.50.300">
    <property type="entry name" value="P-loop containing nucleotide triphosphate hydrolases"/>
    <property type="match status" value="2"/>
</dbReference>
<dbReference type="EMBL" id="CP002612">
    <property type="protein sequence ID" value="AEA32948.1"/>
    <property type="molecule type" value="Genomic_DNA"/>
</dbReference>
<dbReference type="CDD" id="cd18809">
    <property type="entry name" value="SF1_C_RecD"/>
    <property type="match status" value="1"/>
</dbReference>
<proteinExistence type="predicted"/>
<dbReference type="InterPro" id="IPR010285">
    <property type="entry name" value="DNA_helicase_pif1-like_DEAD"/>
</dbReference>
<geneLocation type="plasmid" evidence="3">
    <name>plasmid1</name>
</geneLocation>
<dbReference type="InterPro" id="IPR027417">
    <property type="entry name" value="P-loop_NTPase"/>
</dbReference>
<dbReference type="AlphaFoldDB" id="F2M3U8"/>
<dbReference type="PANTHER" id="PTHR47642">
    <property type="entry name" value="ATP-DEPENDENT DNA HELICASE"/>
    <property type="match status" value="1"/>
</dbReference>
<dbReference type="RefSeq" id="WP_013682712.1">
    <property type="nucleotide sequence ID" value="NC_015319.1"/>
</dbReference>
<evidence type="ECO:0000313" key="3">
    <source>
        <dbReference type="Proteomes" id="UP000007033"/>
    </source>
</evidence>
<dbReference type="SUPFAM" id="SSF52540">
    <property type="entry name" value="P-loop containing nucleoside triphosphate hydrolases"/>
    <property type="match status" value="2"/>
</dbReference>
<reference evidence="2 3" key="1">
    <citation type="submission" date="2011-03" db="EMBL/GenBank/DDBJ databases">
        <authorList>
            <person name="Kant R."/>
            <person name="Paulin L."/>
            <person name="Alatalo E."/>
            <person name="de Vos W.M."/>
            <person name="Palva A."/>
        </authorList>
    </citation>
    <scope>NUCLEOTIDE SEQUENCE [LARGE SCALE GENOMIC DNA]</scope>
    <source>
        <strain evidence="2 3">GRL 1112</strain>
        <plasmid evidence="3">plasmid1</plasmid>
    </source>
</reference>
<name>F2M3U8_LACAR</name>
<dbReference type="InterPro" id="IPR051055">
    <property type="entry name" value="PIF1_helicase"/>
</dbReference>
<accession>F2M3U8</accession>
<dbReference type="GO" id="GO:0006281">
    <property type="term" value="P:DNA repair"/>
    <property type="evidence" value="ECO:0007669"/>
    <property type="project" value="InterPro"/>
</dbReference>
<keyword evidence="2" id="KW-0614">Plasmid</keyword>
<dbReference type="Pfam" id="PF05970">
    <property type="entry name" value="PIF1"/>
    <property type="match status" value="1"/>
</dbReference>
<dbReference type="KEGG" id="lam:LA2_11094"/>
<dbReference type="HOGENOM" id="CLU_001613_7_1_9"/>
<gene>
    <name evidence="2" type="ORF">LA2_11094</name>
</gene>
<dbReference type="Proteomes" id="UP000007033">
    <property type="component" value="Plasmid p1"/>
</dbReference>
<dbReference type="GO" id="GO:0000723">
    <property type="term" value="P:telomere maintenance"/>
    <property type="evidence" value="ECO:0007669"/>
    <property type="project" value="InterPro"/>
</dbReference>
<evidence type="ECO:0000313" key="2">
    <source>
        <dbReference type="EMBL" id="AEA32948.1"/>
    </source>
</evidence>
<organism evidence="2 3">
    <name type="scientific">Lactobacillus amylovorus (strain GRL 1112)</name>
    <dbReference type="NCBI Taxonomy" id="695560"/>
    <lineage>
        <taxon>Bacteria</taxon>
        <taxon>Bacillati</taxon>
        <taxon>Bacillota</taxon>
        <taxon>Bacilli</taxon>
        <taxon>Lactobacillales</taxon>
        <taxon>Lactobacillaceae</taxon>
        <taxon>Lactobacillus</taxon>
    </lineage>
</organism>